<feature type="transmembrane region" description="Helical" evidence="1">
    <location>
        <begin position="248"/>
        <end position="267"/>
    </location>
</feature>
<feature type="transmembrane region" description="Helical" evidence="1">
    <location>
        <begin position="109"/>
        <end position="129"/>
    </location>
</feature>
<dbReference type="RefSeq" id="WP_265673218.1">
    <property type="nucleotide sequence ID" value="NZ_JAKRRY010000001.1"/>
</dbReference>
<dbReference type="Pfam" id="PF12679">
    <property type="entry name" value="ABC2_membrane_2"/>
    <property type="match status" value="1"/>
</dbReference>
<comment type="caution">
    <text evidence="2">The sequence shown here is derived from an EMBL/GenBank/DDBJ whole genome shotgun (WGS) entry which is preliminary data.</text>
</comment>
<dbReference type="PANTHER" id="PTHR43471:SF1">
    <property type="entry name" value="ABC TRANSPORTER PERMEASE PROTEIN NOSY-RELATED"/>
    <property type="match status" value="1"/>
</dbReference>
<dbReference type="GO" id="GO:0005886">
    <property type="term" value="C:plasma membrane"/>
    <property type="evidence" value="ECO:0007669"/>
    <property type="project" value="UniProtKB-SubCell"/>
</dbReference>
<proteinExistence type="predicted"/>
<protein>
    <submittedName>
        <fullName evidence="2">ABC transporter permease</fullName>
    </submittedName>
</protein>
<dbReference type="AlphaFoldDB" id="A0A9X3CK05"/>
<evidence type="ECO:0000256" key="1">
    <source>
        <dbReference type="SAM" id="Phobius"/>
    </source>
</evidence>
<feature type="transmembrane region" description="Helical" evidence="1">
    <location>
        <begin position="20"/>
        <end position="39"/>
    </location>
</feature>
<gene>
    <name evidence="2" type="ORF">MD535_01895</name>
</gene>
<keyword evidence="1" id="KW-1133">Transmembrane helix</keyword>
<dbReference type="GO" id="GO:0140359">
    <property type="term" value="F:ABC-type transporter activity"/>
    <property type="evidence" value="ECO:0007669"/>
    <property type="project" value="InterPro"/>
</dbReference>
<keyword evidence="1" id="KW-0812">Transmembrane</keyword>
<feature type="transmembrane region" description="Helical" evidence="1">
    <location>
        <begin position="135"/>
        <end position="161"/>
    </location>
</feature>
<evidence type="ECO:0000313" key="2">
    <source>
        <dbReference type="EMBL" id="MCW8344777.1"/>
    </source>
</evidence>
<dbReference type="Proteomes" id="UP001155587">
    <property type="component" value="Unassembled WGS sequence"/>
</dbReference>
<keyword evidence="3" id="KW-1185">Reference proteome</keyword>
<dbReference type="PANTHER" id="PTHR43471">
    <property type="entry name" value="ABC TRANSPORTER PERMEASE"/>
    <property type="match status" value="1"/>
</dbReference>
<evidence type="ECO:0000313" key="3">
    <source>
        <dbReference type="Proteomes" id="UP001155587"/>
    </source>
</evidence>
<accession>A0A9X3CK05</accession>
<name>A0A9X3CK05_9VIBR</name>
<sequence>MNPIFAVALKEFQDGLRNRWLVSITLVFALLSIGISYYGSVASGQLATPSLSSTIASLSSLSVFIIPLIALLLCYDSFVGEQESGTLLLLMTYPVSHAQLLFGKFIGQGGIITLATVLGFGSAGVLLSLTTPIQAIWGAFTLFIITSSLLGLCFVALAYLISLLVSEKSKAAGAALLTWLFFVLVFDLVLLGVLIGGYELLDQQTLVQIMLLNPADLFRLINLSALNQTDVNGVLAVAINSSLSTQSLIFALFAWILLPLSVSLFIFRRKHL</sequence>
<keyword evidence="1" id="KW-0472">Membrane</keyword>
<dbReference type="EMBL" id="JAKRRY010000001">
    <property type="protein sequence ID" value="MCW8344777.1"/>
    <property type="molecule type" value="Genomic_DNA"/>
</dbReference>
<organism evidence="2 3">
    <name type="scientific">Vibrio qingdaonensis</name>
    <dbReference type="NCBI Taxonomy" id="2829491"/>
    <lineage>
        <taxon>Bacteria</taxon>
        <taxon>Pseudomonadati</taxon>
        <taxon>Pseudomonadota</taxon>
        <taxon>Gammaproteobacteria</taxon>
        <taxon>Vibrionales</taxon>
        <taxon>Vibrionaceae</taxon>
        <taxon>Vibrio</taxon>
    </lineage>
</organism>
<reference evidence="2" key="1">
    <citation type="submission" date="2022-02" db="EMBL/GenBank/DDBJ databases">
        <title>Vibrio sp. nov, a new bacterium isolated from seawater.</title>
        <authorList>
            <person name="Yuan Y."/>
        </authorList>
    </citation>
    <scope>NUCLEOTIDE SEQUENCE</scope>
    <source>
        <strain evidence="2">ZSDZ65</strain>
    </source>
</reference>
<feature type="transmembrane region" description="Helical" evidence="1">
    <location>
        <begin position="51"/>
        <end position="73"/>
    </location>
</feature>
<feature type="transmembrane region" description="Helical" evidence="1">
    <location>
        <begin position="173"/>
        <end position="198"/>
    </location>
</feature>